<evidence type="ECO:0000256" key="1">
    <source>
        <dbReference type="ARBA" id="ARBA00004651"/>
    </source>
</evidence>
<dbReference type="EMBL" id="JAVDWO010000017">
    <property type="protein sequence ID" value="MDR7194607.1"/>
    <property type="molecule type" value="Genomic_DNA"/>
</dbReference>
<dbReference type="RefSeq" id="WP_310238138.1">
    <property type="nucleotide sequence ID" value="NZ_JAVDWO010000017.1"/>
</dbReference>
<dbReference type="Pfam" id="PF01810">
    <property type="entry name" value="LysE"/>
    <property type="match status" value="1"/>
</dbReference>
<organism evidence="7 8">
    <name type="scientific">Luteimonas terrae</name>
    <dbReference type="NCBI Taxonomy" id="1530191"/>
    <lineage>
        <taxon>Bacteria</taxon>
        <taxon>Pseudomonadati</taxon>
        <taxon>Pseudomonadota</taxon>
        <taxon>Gammaproteobacteria</taxon>
        <taxon>Lysobacterales</taxon>
        <taxon>Lysobacteraceae</taxon>
        <taxon>Luteimonas</taxon>
    </lineage>
</organism>
<reference evidence="7 8" key="1">
    <citation type="submission" date="2023-07" db="EMBL/GenBank/DDBJ databases">
        <title>Sorghum-associated microbial communities from plants grown in Nebraska, USA.</title>
        <authorList>
            <person name="Schachtman D."/>
        </authorList>
    </citation>
    <scope>NUCLEOTIDE SEQUENCE [LARGE SCALE GENOMIC DNA]</scope>
    <source>
        <strain evidence="7 8">4099</strain>
    </source>
</reference>
<feature type="transmembrane region" description="Helical" evidence="6">
    <location>
        <begin position="106"/>
        <end position="128"/>
    </location>
</feature>
<proteinExistence type="predicted"/>
<gene>
    <name evidence="7" type="ORF">J2W68_003355</name>
</gene>
<evidence type="ECO:0000256" key="5">
    <source>
        <dbReference type="ARBA" id="ARBA00023136"/>
    </source>
</evidence>
<dbReference type="InterPro" id="IPR001123">
    <property type="entry name" value="LeuE-type"/>
</dbReference>
<feature type="transmembrane region" description="Helical" evidence="6">
    <location>
        <begin position="68"/>
        <end position="85"/>
    </location>
</feature>
<dbReference type="PANTHER" id="PTHR30086:SF20">
    <property type="entry name" value="ARGININE EXPORTER PROTEIN ARGO-RELATED"/>
    <property type="match status" value="1"/>
</dbReference>
<evidence type="ECO:0000256" key="3">
    <source>
        <dbReference type="ARBA" id="ARBA00022692"/>
    </source>
</evidence>
<feature type="transmembrane region" description="Helical" evidence="6">
    <location>
        <begin position="143"/>
        <end position="163"/>
    </location>
</feature>
<comment type="subcellular location">
    <subcellularLocation>
        <location evidence="1">Cell membrane</location>
        <topology evidence="1">Multi-pass membrane protein</topology>
    </subcellularLocation>
</comment>
<feature type="transmembrane region" description="Helical" evidence="6">
    <location>
        <begin position="184"/>
        <end position="201"/>
    </location>
</feature>
<sequence>MDWLGFALAVLLVEITPGPNMAWLVSLTLADGRRAGLLATAGVAIGLALNAALSSLGLSALLVNFPAIGTWVGVGAGLMMLWLAWRGWQATTDSSSAVVAGRATHRVLWAGVVINLLNVKAALFFLTVVPRFLSGPDPPLREILLLGLISVGVATLVHLSLVLGAGRLRDVLTRPDRVGPVRRVLALGMVVVACWFFYSALG</sequence>
<evidence type="ECO:0000313" key="7">
    <source>
        <dbReference type="EMBL" id="MDR7194607.1"/>
    </source>
</evidence>
<evidence type="ECO:0000256" key="4">
    <source>
        <dbReference type="ARBA" id="ARBA00022989"/>
    </source>
</evidence>
<dbReference type="Proteomes" id="UP001256588">
    <property type="component" value="Unassembled WGS sequence"/>
</dbReference>
<keyword evidence="4 6" id="KW-1133">Transmembrane helix</keyword>
<comment type="caution">
    <text evidence="7">The sequence shown here is derived from an EMBL/GenBank/DDBJ whole genome shotgun (WGS) entry which is preliminary data.</text>
</comment>
<name>A0ABU1Y0Q8_9GAMM</name>
<dbReference type="PANTHER" id="PTHR30086">
    <property type="entry name" value="ARGININE EXPORTER PROTEIN ARGO"/>
    <property type="match status" value="1"/>
</dbReference>
<accession>A0ABU1Y0Q8</accession>
<evidence type="ECO:0000313" key="8">
    <source>
        <dbReference type="Proteomes" id="UP001256588"/>
    </source>
</evidence>
<evidence type="ECO:0000256" key="2">
    <source>
        <dbReference type="ARBA" id="ARBA00022475"/>
    </source>
</evidence>
<keyword evidence="3 6" id="KW-0812">Transmembrane</keyword>
<feature type="transmembrane region" description="Helical" evidence="6">
    <location>
        <begin position="6"/>
        <end position="25"/>
    </location>
</feature>
<keyword evidence="8" id="KW-1185">Reference proteome</keyword>
<keyword evidence="2" id="KW-1003">Cell membrane</keyword>
<feature type="transmembrane region" description="Helical" evidence="6">
    <location>
        <begin position="37"/>
        <end position="62"/>
    </location>
</feature>
<evidence type="ECO:0000256" key="6">
    <source>
        <dbReference type="SAM" id="Phobius"/>
    </source>
</evidence>
<protein>
    <submittedName>
        <fullName evidence="7">Threonine/homoserine/homoserine lactone efflux protein</fullName>
    </submittedName>
</protein>
<keyword evidence="5 6" id="KW-0472">Membrane</keyword>